<feature type="non-terminal residue" evidence="1">
    <location>
        <position position="106"/>
    </location>
</feature>
<sequence>MVETRRKRTRRTDVSAAYYVGYVEDDESVDAIMKKFEELERIEKEFAAKSAFTFAANDDGTGADTISGGDAATEATQHVGDNSESKPSGLSAEQLQEVFKRTSAFT</sequence>
<protein>
    <submittedName>
        <fullName evidence="1">Uncharacterized protein</fullName>
    </submittedName>
</protein>
<evidence type="ECO:0000313" key="2">
    <source>
        <dbReference type="Proteomes" id="UP001145114"/>
    </source>
</evidence>
<evidence type="ECO:0000313" key="1">
    <source>
        <dbReference type="EMBL" id="KAJ1678656.1"/>
    </source>
</evidence>
<gene>
    <name evidence="1" type="ORF">EV182_003608</name>
</gene>
<dbReference type="EMBL" id="JAMZIH010000962">
    <property type="protein sequence ID" value="KAJ1678656.1"/>
    <property type="molecule type" value="Genomic_DNA"/>
</dbReference>
<organism evidence="1 2">
    <name type="scientific">Spiromyces aspiralis</name>
    <dbReference type="NCBI Taxonomy" id="68401"/>
    <lineage>
        <taxon>Eukaryota</taxon>
        <taxon>Fungi</taxon>
        <taxon>Fungi incertae sedis</taxon>
        <taxon>Zoopagomycota</taxon>
        <taxon>Kickxellomycotina</taxon>
        <taxon>Kickxellomycetes</taxon>
        <taxon>Kickxellales</taxon>
        <taxon>Kickxellaceae</taxon>
        <taxon>Spiromyces</taxon>
    </lineage>
</organism>
<reference evidence="1" key="1">
    <citation type="submission" date="2022-06" db="EMBL/GenBank/DDBJ databases">
        <title>Phylogenomic reconstructions and comparative analyses of Kickxellomycotina fungi.</title>
        <authorList>
            <person name="Reynolds N.K."/>
            <person name="Stajich J.E."/>
            <person name="Barry K."/>
            <person name="Grigoriev I.V."/>
            <person name="Crous P."/>
            <person name="Smith M.E."/>
        </authorList>
    </citation>
    <scope>NUCLEOTIDE SEQUENCE</scope>
    <source>
        <strain evidence="1">RSA 2271</strain>
    </source>
</reference>
<proteinExistence type="predicted"/>
<keyword evidence="2" id="KW-1185">Reference proteome</keyword>
<accession>A0ACC1HTJ0</accession>
<comment type="caution">
    <text evidence="1">The sequence shown here is derived from an EMBL/GenBank/DDBJ whole genome shotgun (WGS) entry which is preliminary data.</text>
</comment>
<name>A0ACC1HTJ0_9FUNG</name>
<dbReference type="Proteomes" id="UP001145114">
    <property type="component" value="Unassembled WGS sequence"/>
</dbReference>